<feature type="compositionally biased region" description="Polar residues" evidence="1">
    <location>
        <begin position="1"/>
        <end position="21"/>
    </location>
</feature>
<reference evidence="3" key="1">
    <citation type="submission" date="2019-12" db="EMBL/GenBank/DDBJ databases">
        <title>Genome sequence of Babesia ovis.</title>
        <authorList>
            <person name="Yamagishi J."/>
            <person name="Sevinc F."/>
            <person name="Xuan X."/>
        </authorList>
    </citation>
    <scope>NUCLEOTIDE SEQUENCE</scope>
    <source>
        <strain evidence="3">Selcuk</strain>
    </source>
</reference>
<evidence type="ECO:0000256" key="2">
    <source>
        <dbReference type="SAM" id="Phobius"/>
    </source>
</evidence>
<evidence type="ECO:0000313" key="3">
    <source>
        <dbReference type="EMBL" id="GFE55489.1"/>
    </source>
</evidence>
<proteinExistence type="predicted"/>
<keyword evidence="4" id="KW-1185">Reference proteome</keyword>
<feature type="transmembrane region" description="Helical" evidence="2">
    <location>
        <begin position="35"/>
        <end position="59"/>
    </location>
</feature>
<feature type="transmembrane region" description="Helical" evidence="2">
    <location>
        <begin position="99"/>
        <end position="122"/>
    </location>
</feature>
<dbReference type="AlphaFoldDB" id="A0A9W5TC03"/>
<name>A0A9W5TC03_BABOV</name>
<feature type="region of interest" description="Disordered" evidence="1">
    <location>
        <begin position="1"/>
        <end position="22"/>
    </location>
</feature>
<dbReference type="OrthoDB" id="365025at2759"/>
<protein>
    <submittedName>
        <fullName evidence="3">Nucleoside transporter</fullName>
    </submittedName>
</protein>
<feature type="transmembrane region" description="Helical" evidence="2">
    <location>
        <begin position="129"/>
        <end position="155"/>
    </location>
</feature>
<dbReference type="InterPro" id="IPR036259">
    <property type="entry name" value="MFS_trans_sf"/>
</dbReference>
<accession>A0A9W5TC03</accession>
<organism evidence="3 4">
    <name type="scientific">Babesia ovis</name>
    <dbReference type="NCBI Taxonomy" id="5869"/>
    <lineage>
        <taxon>Eukaryota</taxon>
        <taxon>Sar</taxon>
        <taxon>Alveolata</taxon>
        <taxon>Apicomplexa</taxon>
        <taxon>Aconoidasida</taxon>
        <taxon>Piroplasmida</taxon>
        <taxon>Babesiidae</taxon>
        <taxon>Babesia</taxon>
    </lineage>
</organism>
<comment type="caution">
    <text evidence="3">The sequence shown here is derived from an EMBL/GenBank/DDBJ whole genome shotgun (WGS) entry which is preliminary data.</text>
</comment>
<keyword evidence="2" id="KW-0472">Membrane</keyword>
<dbReference type="SUPFAM" id="SSF103473">
    <property type="entry name" value="MFS general substrate transporter"/>
    <property type="match status" value="1"/>
</dbReference>
<feature type="transmembrane region" description="Helical" evidence="2">
    <location>
        <begin position="71"/>
        <end position="93"/>
    </location>
</feature>
<feature type="transmembrane region" description="Helical" evidence="2">
    <location>
        <begin position="254"/>
        <end position="277"/>
    </location>
</feature>
<feature type="transmembrane region" description="Helical" evidence="2">
    <location>
        <begin position="388"/>
        <end position="415"/>
    </location>
</feature>
<feature type="transmembrane region" description="Helical" evidence="2">
    <location>
        <begin position="349"/>
        <end position="368"/>
    </location>
</feature>
<evidence type="ECO:0000256" key="1">
    <source>
        <dbReference type="SAM" id="MobiDB-lite"/>
    </source>
</evidence>
<gene>
    <name evidence="3" type="ORF">BaOVIS_028930</name>
</gene>
<keyword evidence="2" id="KW-0812">Transmembrane</keyword>
<dbReference type="Proteomes" id="UP001057455">
    <property type="component" value="Unassembled WGS sequence"/>
</dbReference>
<feature type="transmembrane region" description="Helical" evidence="2">
    <location>
        <begin position="199"/>
        <end position="221"/>
    </location>
</feature>
<evidence type="ECO:0000313" key="4">
    <source>
        <dbReference type="Proteomes" id="UP001057455"/>
    </source>
</evidence>
<feature type="transmembrane region" description="Helical" evidence="2">
    <location>
        <begin position="322"/>
        <end position="343"/>
    </location>
</feature>
<keyword evidence="2" id="KW-1133">Transmembrane helix</keyword>
<feature type="transmembrane region" description="Helical" evidence="2">
    <location>
        <begin position="161"/>
        <end position="187"/>
    </location>
</feature>
<sequence>MTNSLKSDSIQQGSHSLSSTTRDVESNRHLEVSNAYMLFTAICQGFCVMINVHVMFMLSNMAPTVLKVENFAGYIALSMEVAALVVDFIIFWLNSLKPWLTVILCMLQAMVNVMQIIVITLSHSNTGKVLYLIGTAMLGMIYGGNIMTSFAFIAFGPVNHLGAFSFGFAIGGVVPFVLSTILQNFVFTGSSIDDVRHTMYCIMGFVIAISIITAINLSIYFTRPAVKEHYERVKKDGISSVKCTLRNAWKGLKYAWRIVLCQFISYITILTFYPGIVPGSMNLVLKRRVMLVGVFQLSETFGRGIAVFIDRKYLPCNNLNRVIVLAICNISVALFLMCSAIFYDTVFMSHIAVITIGIITFSAIGGYCNSFADRSIKEEIPDHLEKEVIVSTTTVFKIIVTIFCALGSLTSTFLVPAIPKPPVAG</sequence>
<dbReference type="EMBL" id="BLIY01000022">
    <property type="protein sequence ID" value="GFE55489.1"/>
    <property type="molecule type" value="Genomic_DNA"/>
</dbReference>